<sequence length="313" mass="34098">MSDVDDLIEELFPKKEDGRAPPEGKGGAACEPPASQSNWDDTDEANSEAETTTRNRGTSVSLEAAASTTANVGDGRGEDFDDSDESVEETVMGGRHTVPFPPTPGNMSMACNSKCFVTNVGSGELRHPSVAQLLLTGEGKYDKCSSNEQLLLRKGAFHALKADAGNGCTDKTADEDGRKGGCPFILCRKCNYTVIRLQDAEWDDEEGKMDLYLTVRNFYPDWSRLASSLPVGQMRRGEQNTVLKTCPDSAAYCCQCSWLTVKCAQEVIDTRVTDHTKFVGKELTCCFATQLPLISGEKRRPPLWVCGGHVPKH</sequence>
<evidence type="ECO:0000256" key="6">
    <source>
        <dbReference type="SAM" id="MobiDB-lite"/>
    </source>
</evidence>
<dbReference type="RefSeq" id="XP_067079303.1">
    <property type="nucleotide sequence ID" value="XM_067223202.1"/>
</dbReference>
<feature type="compositionally biased region" description="Basic and acidic residues" evidence="6">
    <location>
        <begin position="11"/>
        <end position="22"/>
    </location>
</feature>
<dbReference type="PANTHER" id="PTHR33958:SF1">
    <property type="entry name" value="CILIA- AND FLAGELLA-ASSOCIATED PROTEIN 418"/>
    <property type="match status" value="1"/>
</dbReference>
<dbReference type="GeneID" id="92382686"/>
<dbReference type="PANTHER" id="PTHR33958">
    <property type="entry name" value="PROTEIN C8ORF37"/>
    <property type="match status" value="1"/>
</dbReference>
<comment type="function">
    <text evidence="4">May be involved in photoreceptor outer segment disk morphogenesis.</text>
</comment>
<organism evidence="7 8">
    <name type="scientific">Trypanosoma equiperdum</name>
    <dbReference type="NCBI Taxonomy" id="5694"/>
    <lineage>
        <taxon>Eukaryota</taxon>
        <taxon>Discoba</taxon>
        <taxon>Euglenozoa</taxon>
        <taxon>Kinetoplastea</taxon>
        <taxon>Metakinetoplastina</taxon>
        <taxon>Trypanosomatida</taxon>
        <taxon>Trypanosomatidae</taxon>
        <taxon>Trypanosoma</taxon>
    </lineage>
</organism>
<feature type="region of interest" description="Disordered" evidence="6">
    <location>
        <begin position="1"/>
        <end position="104"/>
    </location>
</feature>
<dbReference type="AlphaFoldDB" id="A0A1G4I7S9"/>
<dbReference type="VEuPathDB" id="TriTrypDB:TEOVI_000875200"/>
<accession>A0A1G4I7S9</accession>
<dbReference type="EMBL" id="CZPT02000874">
    <property type="protein sequence ID" value="SCU68070.1"/>
    <property type="molecule type" value="Genomic_DNA"/>
</dbReference>
<feature type="compositionally biased region" description="Acidic residues" evidence="6">
    <location>
        <begin position="79"/>
        <end position="88"/>
    </location>
</feature>
<evidence type="ECO:0000256" key="2">
    <source>
        <dbReference type="ARBA" id="ARBA00004496"/>
    </source>
</evidence>
<comment type="caution">
    <text evidence="7">The sequence shown here is derived from an EMBL/GenBank/DDBJ whole genome shotgun (WGS) entry which is preliminary data.</text>
</comment>
<evidence type="ECO:0000256" key="1">
    <source>
        <dbReference type="ARBA" id="ARBA00004437"/>
    </source>
</evidence>
<evidence type="ECO:0000313" key="8">
    <source>
        <dbReference type="Proteomes" id="UP000195570"/>
    </source>
</evidence>
<name>A0A1G4I7S9_TRYEQ</name>
<protein>
    <recommendedName>
        <fullName evidence="5">Cilia- and flagella-associated protein 418</fullName>
    </recommendedName>
</protein>
<evidence type="ECO:0000256" key="5">
    <source>
        <dbReference type="ARBA" id="ARBA00026215"/>
    </source>
</evidence>
<evidence type="ECO:0000256" key="3">
    <source>
        <dbReference type="ARBA" id="ARBA00022490"/>
    </source>
</evidence>
<proteinExistence type="predicted"/>
<reference evidence="7" key="1">
    <citation type="submission" date="2016-09" db="EMBL/GenBank/DDBJ databases">
        <authorList>
            <person name="Hebert L."/>
            <person name="Moumen B."/>
        </authorList>
    </citation>
    <scope>NUCLEOTIDE SEQUENCE [LARGE SCALE GENOMIC DNA]</scope>
    <source>
        <strain evidence="7">OVI</strain>
    </source>
</reference>
<gene>
    <name evidence="7" type="ORF">TEOVI_000875200</name>
</gene>
<dbReference type="Proteomes" id="UP000195570">
    <property type="component" value="Unassembled WGS sequence"/>
</dbReference>
<keyword evidence="3" id="KW-0963">Cytoplasm</keyword>
<comment type="subcellular location">
    <subcellularLocation>
        <location evidence="2">Cytoplasm</location>
    </subcellularLocation>
    <subcellularLocation>
        <location evidence="1">Photoreceptor inner segment</location>
    </subcellularLocation>
</comment>
<feature type="compositionally biased region" description="Polar residues" evidence="6">
    <location>
        <begin position="48"/>
        <end position="71"/>
    </location>
</feature>
<dbReference type="InterPro" id="IPR029239">
    <property type="entry name" value="CFAP418"/>
</dbReference>
<keyword evidence="8" id="KW-1185">Reference proteome</keyword>
<evidence type="ECO:0000256" key="4">
    <source>
        <dbReference type="ARBA" id="ARBA00024819"/>
    </source>
</evidence>
<dbReference type="Pfam" id="PF14996">
    <property type="entry name" value="RMP"/>
    <property type="match status" value="1"/>
</dbReference>
<evidence type="ECO:0000313" key="7">
    <source>
        <dbReference type="EMBL" id="SCU68070.1"/>
    </source>
</evidence>
<dbReference type="GO" id="GO:0005829">
    <property type="term" value="C:cytosol"/>
    <property type="evidence" value="ECO:0007669"/>
    <property type="project" value="TreeGrafter"/>
</dbReference>